<dbReference type="InterPro" id="IPR003646">
    <property type="entry name" value="SH3-like_bac-type"/>
</dbReference>
<feature type="chain" id="PRO_5014920615" evidence="1">
    <location>
        <begin position="21"/>
        <end position="208"/>
    </location>
</feature>
<dbReference type="Proteomes" id="UP000231637">
    <property type="component" value="Chromosome"/>
</dbReference>
<dbReference type="EMBL" id="CP018800">
    <property type="protein sequence ID" value="ATX82129.1"/>
    <property type="molecule type" value="Genomic_DNA"/>
</dbReference>
<name>A0A2K8L794_9PROT</name>
<dbReference type="Gene3D" id="2.30.30.40">
    <property type="entry name" value="SH3 Domains"/>
    <property type="match status" value="1"/>
</dbReference>
<reference evidence="3 4" key="1">
    <citation type="submission" date="2016-12" db="EMBL/GenBank/DDBJ databases">
        <title>Isolation and genomic insights into novel planktonic Zetaproteobacteria from stratified waters of the Chesapeake Bay.</title>
        <authorList>
            <person name="McAllister S.M."/>
            <person name="Kato S."/>
            <person name="Chan C.S."/>
            <person name="Chiu B.K."/>
            <person name="Field E.K."/>
        </authorList>
    </citation>
    <scope>NUCLEOTIDE SEQUENCE [LARGE SCALE GENOMIC DNA]</scope>
    <source>
        <strain evidence="3 4">CP-8</strain>
    </source>
</reference>
<dbReference type="AlphaFoldDB" id="A0A2K8L794"/>
<evidence type="ECO:0000259" key="2">
    <source>
        <dbReference type="Pfam" id="PF08239"/>
    </source>
</evidence>
<gene>
    <name evidence="3" type="ORF">Ga0123462_1265</name>
</gene>
<dbReference type="KEGG" id="mfn:Ga0123462_1265"/>
<feature type="signal peptide" evidence="1">
    <location>
        <begin position="1"/>
        <end position="20"/>
    </location>
</feature>
<sequence length="208" mass="22927">MFRAFSLLLLMMLPGCVALTAVSAIPGALFEVAANQFIGKEKSYPANMRKTLTGVQQSLQSLKLDVDVLEIQQDGGYGIGFGNERLDGEITLRTQTPELTTVYIKVKGSSREESVEHAIIEVIDEKLKRLPASAHMDTSKYNNLRQDPSVKSPRVGWFRPGASLEVTQSGAREWLKIKLPSGDYAYLKGAIKEGDPAQKRKTILSKSE</sequence>
<dbReference type="Pfam" id="PF08239">
    <property type="entry name" value="SH3_3"/>
    <property type="match status" value="1"/>
</dbReference>
<evidence type="ECO:0000313" key="4">
    <source>
        <dbReference type="Proteomes" id="UP000231637"/>
    </source>
</evidence>
<accession>A0A2K8L794</accession>
<dbReference type="OrthoDB" id="5293548at2"/>
<proteinExistence type="predicted"/>
<keyword evidence="1" id="KW-0732">Signal</keyword>
<feature type="domain" description="SH3b" evidence="2">
    <location>
        <begin position="143"/>
        <end position="187"/>
    </location>
</feature>
<evidence type="ECO:0000313" key="3">
    <source>
        <dbReference type="EMBL" id="ATX82129.1"/>
    </source>
</evidence>
<protein>
    <submittedName>
        <fullName evidence="3">SH3 domain-containing protein</fullName>
    </submittedName>
</protein>
<organism evidence="3 4">
    <name type="scientific">Mariprofundus ferrinatatus</name>
    <dbReference type="NCBI Taxonomy" id="1921087"/>
    <lineage>
        <taxon>Bacteria</taxon>
        <taxon>Pseudomonadati</taxon>
        <taxon>Pseudomonadota</taxon>
        <taxon>Candidatius Mariprofundia</taxon>
        <taxon>Mariprofundales</taxon>
        <taxon>Mariprofundaceae</taxon>
        <taxon>Mariprofundus</taxon>
    </lineage>
</organism>
<evidence type="ECO:0000256" key="1">
    <source>
        <dbReference type="SAM" id="SignalP"/>
    </source>
</evidence>
<keyword evidence="4" id="KW-1185">Reference proteome</keyword>